<dbReference type="Pfam" id="PF13101">
    <property type="entry name" value="DUF3945"/>
    <property type="match status" value="2"/>
</dbReference>
<dbReference type="RefSeq" id="WP_078394867.1">
    <property type="nucleotide sequence ID" value="NZ_CP016374.1"/>
</dbReference>
<organism evidence="4 5">
    <name type="scientific">Elizabethkingia anophelis</name>
    <dbReference type="NCBI Taxonomy" id="1117645"/>
    <lineage>
        <taxon>Bacteria</taxon>
        <taxon>Pseudomonadati</taxon>
        <taxon>Bacteroidota</taxon>
        <taxon>Flavobacteriia</taxon>
        <taxon>Flavobacteriales</taxon>
        <taxon>Weeksellaceae</taxon>
        <taxon>Elizabethkingia</taxon>
    </lineage>
</organism>
<dbReference type="AlphaFoldDB" id="A0AAU8VBL9"/>
<evidence type="ECO:0000313" key="4">
    <source>
        <dbReference type="EMBL" id="AQX00275.1"/>
    </source>
</evidence>
<accession>A0AAU8VBL9</accession>
<evidence type="ECO:0008006" key="6">
    <source>
        <dbReference type="Google" id="ProtNLM"/>
    </source>
</evidence>
<feature type="compositionally biased region" description="Basic and acidic residues" evidence="1">
    <location>
        <begin position="424"/>
        <end position="452"/>
    </location>
</feature>
<feature type="domain" description="DUF4099" evidence="3">
    <location>
        <begin position="149"/>
        <end position="231"/>
    </location>
</feature>
<dbReference type="Pfam" id="PF13351">
    <property type="entry name" value="DUF4099"/>
    <property type="match status" value="1"/>
</dbReference>
<name>A0AAU8VBL9_9FLAO</name>
<feature type="domain" description="DUF3945" evidence="2">
    <location>
        <begin position="290"/>
        <end position="343"/>
    </location>
</feature>
<evidence type="ECO:0000313" key="5">
    <source>
        <dbReference type="Proteomes" id="UP000190848"/>
    </source>
</evidence>
<gene>
    <name evidence="4" type="ORF">BBD32_01755</name>
</gene>
<dbReference type="EMBL" id="CP016374">
    <property type="protein sequence ID" value="AQX00275.1"/>
    <property type="molecule type" value="Genomic_DNA"/>
</dbReference>
<protein>
    <recommendedName>
        <fullName evidence="6">DUF3945 domain-containing protein</fullName>
    </recommendedName>
</protein>
<sequence length="464" mass="53227">MDGINTEELLLRKELSDILLVLDKRKMKIQAVTGIGADGEPQTVDPTKKNQNQFMRVDKSGDVFSNFFSNFFSQLRNPTNFSFFKVTGADAVPIADKMQKHIDNPTAEGESLMKDHEVKTEDYRQEHKTLNKTDMEETSKQIKSGEYRYAPEQIDWETMSNLGLSKERLEKLNVLEPLLKGYKTNELIPISLNFGKVISKMDARLSLQPDDKGQLVVAIHGIRKEPQLNFPFFGHEFTKEDKENLLTSGNMGRVVDLKNFKTGEIMPSVISVDRLTNELIALKSEYMKIPDEIKGVKLNEEQSQTLKEGKPLYLEGMISKKGEPFNATLQFNADKRYVEFLFDSNGTDQKVKNNLQHENENPLKEIPRVFRGKELSDEQYHQFKEGQSVYLTGLVDRKGVEYEGFITLDKEKGRVDFSFQNPDKYAKEIKPDTSKKEVKESLKPQKEKKQEVKPAQPKSKGRKI</sequence>
<dbReference type="InterPro" id="IPR025343">
    <property type="entry name" value="DUF4099"/>
</dbReference>
<feature type="domain" description="DUF3945" evidence="2">
    <location>
        <begin position="371"/>
        <end position="419"/>
    </location>
</feature>
<proteinExistence type="predicted"/>
<evidence type="ECO:0000259" key="2">
    <source>
        <dbReference type="Pfam" id="PF13101"/>
    </source>
</evidence>
<feature type="region of interest" description="Disordered" evidence="1">
    <location>
        <begin position="420"/>
        <end position="464"/>
    </location>
</feature>
<dbReference type="Proteomes" id="UP000190848">
    <property type="component" value="Chromosome"/>
</dbReference>
<evidence type="ECO:0000259" key="3">
    <source>
        <dbReference type="Pfam" id="PF13351"/>
    </source>
</evidence>
<dbReference type="InterPro" id="IPR025222">
    <property type="entry name" value="DUF3945"/>
</dbReference>
<evidence type="ECO:0000256" key="1">
    <source>
        <dbReference type="SAM" id="MobiDB-lite"/>
    </source>
</evidence>
<reference evidence="4 5" key="1">
    <citation type="submission" date="2016-07" db="EMBL/GenBank/DDBJ databases">
        <title>Revisiting the taxonomy of the Elizabethkingia Genus using Whole-Genome Sequencing, Optical Mapping, and MALDI-TOF, along with proposal of three novel Elizabethkingia species: Elizabethkingia bruuniana sp. nov., Elizabethkingia ursingii sp. nov., and Elizabethkingia occulta sp. nov.</title>
        <authorList>
            <person name="Nicholson A.C."/>
        </authorList>
    </citation>
    <scope>NUCLEOTIDE SEQUENCE [LARGE SCALE GENOMIC DNA]</scope>
    <source>
        <strain evidence="4 5">F3201</strain>
    </source>
</reference>